<dbReference type="InterPro" id="IPR029526">
    <property type="entry name" value="PGBD"/>
</dbReference>
<evidence type="ECO:0000313" key="3">
    <source>
        <dbReference type="RefSeq" id="XP_049308727.1"/>
    </source>
</evidence>
<accession>A0ABM3JHL7</accession>
<reference evidence="3" key="2">
    <citation type="submission" date="2025-08" db="UniProtKB">
        <authorList>
            <consortium name="RefSeq"/>
        </authorList>
    </citation>
    <scope>IDENTIFICATION</scope>
    <source>
        <tissue evidence="3">Adult</tissue>
    </source>
</reference>
<sequence>MAGVHGRFLTENQIASILEEIPIDNAQYTDIESEDEDEEVMTSLNDEDQFLIEFLNQIQEEENEETNILLENFRSTVFEEPLRKWKKVEKPTVVSQFDSVEGPVTGFFEDMETPTQFFESYMEAIMEGIIFHSNLYAAQKNKTLNLQKSELLAFIGIKFCMAFHQLPSYRYYWSITEDLAVPVVSKAMSRNRFDLILRFLHVNDISKIPENNKDRLLKNVPYD</sequence>
<feature type="domain" description="PiggyBac transposable element-derived protein" evidence="1">
    <location>
        <begin position="116"/>
        <end position="218"/>
    </location>
</feature>
<dbReference type="RefSeq" id="XP_049308727.1">
    <property type="nucleotide sequence ID" value="XM_049452770.1"/>
</dbReference>
<keyword evidence="2" id="KW-1185">Reference proteome</keyword>
<dbReference type="GeneID" id="125777668"/>
<organism evidence="2 3">
    <name type="scientific">Bactrocera dorsalis</name>
    <name type="common">Oriental fruit fly</name>
    <name type="synonym">Dacus dorsalis</name>
    <dbReference type="NCBI Taxonomy" id="27457"/>
    <lineage>
        <taxon>Eukaryota</taxon>
        <taxon>Metazoa</taxon>
        <taxon>Ecdysozoa</taxon>
        <taxon>Arthropoda</taxon>
        <taxon>Hexapoda</taxon>
        <taxon>Insecta</taxon>
        <taxon>Pterygota</taxon>
        <taxon>Neoptera</taxon>
        <taxon>Endopterygota</taxon>
        <taxon>Diptera</taxon>
        <taxon>Brachycera</taxon>
        <taxon>Muscomorpha</taxon>
        <taxon>Tephritoidea</taxon>
        <taxon>Tephritidae</taxon>
        <taxon>Bactrocera</taxon>
        <taxon>Bactrocera</taxon>
    </lineage>
</organism>
<gene>
    <name evidence="3" type="primary">LOC125777668</name>
</gene>
<dbReference type="Proteomes" id="UP001652620">
    <property type="component" value="Chromosome 1"/>
</dbReference>
<proteinExistence type="predicted"/>
<name>A0ABM3JHL7_BACDO</name>
<dbReference type="InterPro" id="IPR052638">
    <property type="entry name" value="PiggyBac_TE-derived"/>
</dbReference>
<evidence type="ECO:0000259" key="1">
    <source>
        <dbReference type="Pfam" id="PF13843"/>
    </source>
</evidence>
<dbReference type="Pfam" id="PF13843">
    <property type="entry name" value="DDE_Tnp_1_7"/>
    <property type="match status" value="1"/>
</dbReference>
<protein>
    <submittedName>
        <fullName evidence="3">PiggyBac transposable element-derived protein 3-like</fullName>
    </submittedName>
</protein>
<evidence type="ECO:0000313" key="2">
    <source>
        <dbReference type="Proteomes" id="UP001652620"/>
    </source>
</evidence>
<reference evidence="2" key="1">
    <citation type="submission" date="2025-05" db="UniProtKB">
        <authorList>
            <consortium name="RefSeq"/>
        </authorList>
    </citation>
    <scope>NUCLEOTIDE SEQUENCE [LARGE SCALE GENOMIC DNA]</scope>
</reference>
<dbReference type="PANTHER" id="PTHR47055:SF3">
    <property type="entry name" value="PHORBOL-ESTER_DAG-TYPE DOMAIN-CONTAINING PROTEIN"/>
    <property type="match status" value="1"/>
</dbReference>
<dbReference type="PANTHER" id="PTHR47055">
    <property type="entry name" value="DDE_TNP_1_7 DOMAIN-CONTAINING PROTEIN"/>
    <property type="match status" value="1"/>
</dbReference>